<dbReference type="InterPro" id="IPR001647">
    <property type="entry name" value="HTH_TetR"/>
</dbReference>
<protein>
    <submittedName>
        <fullName evidence="4">AcrR family transcriptional regulator</fullName>
    </submittedName>
</protein>
<dbReference type="EMBL" id="JAMZEB010000002">
    <property type="protein sequence ID" value="MCP2356928.1"/>
    <property type="molecule type" value="Genomic_DNA"/>
</dbReference>
<name>A0A9X2GLU4_9ACTN</name>
<dbReference type="InterPro" id="IPR041483">
    <property type="entry name" value="TetR_C_34"/>
</dbReference>
<reference evidence="4" key="1">
    <citation type="submission" date="2022-06" db="EMBL/GenBank/DDBJ databases">
        <title>Sequencing the genomes of 1000 actinobacteria strains.</title>
        <authorList>
            <person name="Klenk H.-P."/>
        </authorList>
    </citation>
    <scope>NUCLEOTIDE SEQUENCE</scope>
    <source>
        <strain evidence="4">DSM 46694</strain>
    </source>
</reference>
<evidence type="ECO:0000256" key="2">
    <source>
        <dbReference type="PROSITE-ProRule" id="PRU00335"/>
    </source>
</evidence>
<dbReference type="AlphaFoldDB" id="A0A9X2GLU4"/>
<dbReference type="InterPro" id="IPR009057">
    <property type="entry name" value="Homeodomain-like_sf"/>
</dbReference>
<dbReference type="RefSeq" id="WP_253744087.1">
    <property type="nucleotide sequence ID" value="NZ_BAABKA010000063.1"/>
</dbReference>
<evidence type="ECO:0000259" key="3">
    <source>
        <dbReference type="PROSITE" id="PS50977"/>
    </source>
</evidence>
<sequence>MPTFQRARSEEQRELRRRAILDATAAMLNEMPVAEVSLNELSRRVGLAKSNVLRYFESREAILLELLDRAWKQWIDDLPGRLAAEVGEAGSAGERGDRLATALTRSLEERQVLCDLLSAQAGVLERNVSADLAGQWKRTAIGNVDTMARLMRHHLPELGDRAQTLCAQTIMITAAVWTHARPSAAMLDAYDADPSLAVLRMDFAPTLRDMLSTFVAGTLTRAASP</sequence>
<feature type="domain" description="HTH tetR-type" evidence="3">
    <location>
        <begin position="14"/>
        <end position="74"/>
    </location>
</feature>
<comment type="caution">
    <text evidence="4">The sequence shown here is derived from an EMBL/GenBank/DDBJ whole genome shotgun (WGS) entry which is preliminary data.</text>
</comment>
<gene>
    <name evidence="4" type="ORF">HD597_003948</name>
</gene>
<dbReference type="Pfam" id="PF00440">
    <property type="entry name" value="TetR_N"/>
    <property type="match status" value="1"/>
</dbReference>
<dbReference type="Pfam" id="PF17929">
    <property type="entry name" value="TetR_C_34"/>
    <property type="match status" value="1"/>
</dbReference>
<keyword evidence="1 2" id="KW-0238">DNA-binding</keyword>
<dbReference type="Proteomes" id="UP001139648">
    <property type="component" value="Unassembled WGS sequence"/>
</dbReference>
<organism evidence="4 5">
    <name type="scientific">Nonomuraea thailandensis</name>
    <dbReference type="NCBI Taxonomy" id="1188745"/>
    <lineage>
        <taxon>Bacteria</taxon>
        <taxon>Bacillati</taxon>
        <taxon>Actinomycetota</taxon>
        <taxon>Actinomycetes</taxon>
        <taxon>Streptosporangiales</taxon>
        <taxon>Streptosporangiaceae</taxon>
        <taxon>Nonomuraea</taxon>
    </lineage>
</organism>
<dbReference type="Gene3D" id="1.10.357.10">
    <property type="entry name" value="Tetracycline Repressor, domain 2"/>
    <property type="match status" value="1"/>
</dbReference>
<proteinExistence type="predicted"/>
<evidence type="ECO:0000256" key="1">
    <source>
        <dbReference type="ARBA" id="ARBA00023125"/>
    </source>
</evidence>
<accession>A0A9X2GLU4</accession>
<keyword evidence="5" id="KW-1185">Reference proteome</keyword>
<dbReference type="PROSITE" id="PS50977">
    <property type="entry name" value="HTH_TETR_2"/>
    <property type="match status" value="1"/>
</dbReference>
<feature type="DNA-binding region" description="H-T-H motif" evidence="2">
    <location>
        <begin position="37"/>
        <end position="56"/>
    </location>
</feature>
<evidence type="ECO:0000313" key="5">
    <source>
        <dbReference type="Proteomes" id="UP001139648"/>
    </source>
</evidence>
<dbReference type="SUPFAM" id="SSF46689">
    <property type="entry name" value="Homeodomain-like"/>
    <property type="match status" value="1"/>
</dbReference>
<dbReference type="GO" id="GO:0003677">
    <property type="term" value="F:DNA binding"/>
    <property type="evidence" value="ECO:0007669"/>
    <property type="project" value="UniProtKB-UniRule"/>
</dbReference>
<evidence type="ECO:0000313" key="4">
    <source>
        <dbReference type="EMBL" id="MCP2356928.1"/>
    </source>
</evidence>